<evidence type="ECO:0000313" key="7">
    <source>
        <dbReference type="EMBL" id="QXM25027.1"/>
    </source>
</evidence>
<evidence type="ECO:0000256" key="6">
    <source>
        <dbReference type="SAM" id="Phobius"/>
    </source>
</evidence>
<dbReference type="Proteomes" id="UP000694001">
    <property type="component" value="Chromosome"/>
</dbReference>
<gene>
    <name evidence="7" type="ORF">KO353_01870</name>
</gene>
<feature type="transmembrane region" description="Helical" evidence="6">
    <location>
        <begin position="38"/>
        <end position="57"/>
    </location>
</feature>
<dbReference type="PANTHER" id="PTHR30482">
    <property type="entry name" value="HIGH-AFFINITY BRANCHED-CHAIN AMINO ACID TRANSPORT SYSTEM PERMEASE"/>
    <property type="match status" value="1"/>
</dbReference>
<evidence type="ECO:0000256" key="2">
    <source>
        <dbReference type="ARBA" id="ARBA00022475"/>
    </source>
</evidence>
<feature type="transmembrane region" description="Helical" evidence="6">
    <location>
        <begin position="160"/>
        <end position="179"/>
    </location>
</feature>
<dbReference type="AlphaFoldDB" id="A0A975YK22"/>
<dbReference type="PANTHER" id="PTHR30482:SF18">
    <property type="entry name" value="BRANCHED AMINO ACID TRANSPORT SYSTEM PERMEASE"/>
    <property type="match status" value="1"/>
</dbReference>
<keyword evidence="5 6" id="KW-0472">Membrane</keyword>
<dbReference type="GO" id="GO:0005886">
    <property type="term" value="C:plasma membrane"/>
    <property type="evidence" value="ECO:0007669"/>
    <property type="project" value="UniProtKB-SubCell"/>
</dbReference>
<keyword evidence="8" id="KW-1185">Reference proteome</keyword>
<sequence length="315" mass="32805">MPSGRLSPRLATVAGLAVLLFLLWLVFPSGFFLRIATLVWINALAAVGLNLLMGLAGQVSLGQAGFVGIGAYAVALGPRHLGLDPLPSLGLGLLCAGLLAFLVGRPILRLRGHYLAVATLGLGILIWLVLNSEVAITGGRDGIQVPRLVLFGWRVAGAATWYWINGLTLLAGVLVALNLEDSPIGRALRALHDSEVAAAVAGIDVARAKLAVFVIAAVYAALAGALLALFNRFVTPQAADFLHSIELVTMVVIGGMGSCLGAVVGAAVLTILPQALTVFHDYEHAVLGLMIILFMIFLRQGIVPGLAVLLAKRPA</sequence>
<dbReference type="CDD" id="cd06581">
    <property type="entry name" value="TM_PBP1_LivM_like"/>
    <property type="match status" value="1"/>
</dbReference>
<feature type="transmembrane region" description="Helical" evidence="6">
    <location>
        <begin position="114"/>
        <end position="130"/>
    </location>
</feature>
<proteinExistence type="predicted"/>
<dbReference type="InterPro" id="IPR001851">
    <property type="entry name" value="ABC_transp_permease"/>
</dbReference>
<keyword evidence="3 6" id="KW-0812">Transmembrane</keyword>
<evidence type="ECO:0000256" key="5">
    <source>
        <dbReference type="ARBA" id="ARBA00023136"/>
    </source>
</evidence>
<dbReference type="RefSeq" id="WP_218286083.1">
    <property type="nucleotide sequence ID" value="NZ_CP076448.1"/>
</dbReference>
<dbReference type="EMBL" id="CP076448">
    <property type="protein sequence ID" value="QXM25027.1"/>
    <property type="molecule type" value="Genomic_DNA"/>
</dbReference>
<dbReference type="Pfam" id="PF02653">
    <property type="entry name" value="BPD_transp_2"/>
    <property type="match status" value="1"/>
</dbReference>
<keyword evidence="4 6" id="KW-1133">Transmembrane helix</keyword>
<evidence type="ECO:0000256" key="3">
    <source>
        <dbReference type="ARBA" id="ARBA00022692"/>
    </source>
</evidence>
<comment type="subcellular location">
    <subcellularLocation>
        <location evidence="1">Cell membrane</location>
        <topology evidence="1">Multi-pass membrane protein</topology>
    </subcellularLocation>
</comment>
<name>A0A975YK22_9PROT</name>
<keyword evidence="2" id="KW-1003">Cell membrane</keyword>
<evidence type="ECO:0000313" key="8">
    <source>
        <dbReference type="Proteomes" id="UP000694001"/>
    </source>
</evidence>
<feature type="transmembrane region" description="Helical" evidence="6">
    <location>
        <begin position="284"/>
        <end position="311"/>
    </location>
</feature>
<organism evidence="7 8">
    <name type="scientific">Elioraea tepida</name>
    <dbReference type="NCBI Taxonomy" id="2843330"/>
    <lineage>
        <taxon>Bacteria</taxon>
        <taxon>Pseudomonadati</taxon>
        <taxon>Pseudomonadota</taxon>
        <taxon>Alphaproteobacteria</taxon>
        <taxon>Acetobacterales</taxon>
        <taxon>Elioraeaceae</taxon>
        <taxon>Elioraea</taxon>
    </lineage>
</organism>
<protein>
    <submittedName>
        <fullName evidence="7">Branched-chain amino acid ABC transporter permease</fullName>
    </submittedName>
</protein>
<evidence type="ECO:0000256" key="1">
    <source>
        <dbReference type="ARBA" id="ARBA00004651"/>
    </source>
</evidence>
<reference evidence="7" key="1">
    <citation type="submission" date="2021-06" db="EMBL/GenBank/DDBJ databases">
        <title>Elioraea tepida, sp. nov., a moderately thermophilic aerobic anoxygenic phototrophic bacterium isolated from an alkaline siliceous hot spring mat community in Yellowstone National Park, WY, USA.</title>
        <authorList>
            <person name="Saini M.K."/>
            <person name="Yoshida S."/>
            <person name="Sebastian A."/>
            <person name="Hirose S."/>
            <person name="Hara E."/>
            <person name="Tamaki H."/>
            <person name="Soulier N.T."/>
            <person name="Albert I."/>
            <person name="Hanada S."/>
            <person name="Bryant D.A."/>
            <person name="Tank M."/>
        </authorList>
    </citation>
    <scope>NUCLEOTIDE SEQUENCE</scope>
    <source>
        <strain evidence="7">MS-P2</strain>
    </source>
</reference>
<dbReference type="GO" id="GO:0015658">
    <property type="term" value="F:branched-chain amino acid transmembrane transporter activity"/>
    <property type="evidence" value="ECO:0007669"/>
    <property type="project" value="InterPro"/>
</dbReference>
<accession>A0A975YK22</accession>
<dbReference type="KEGG" id="elio:KO353_01870"/>
<feature type="transmembrane region" description="Helical" evidence="6">
    <location>
        <begin position="250"/>
        <end position="272"/>
    </location>
</feature>
<feature type="transmembrane region" description="Helical" evidence="6">
    <location>
        <begin position="210"/>
        <end position="230"/>
    </location>
</feature>
<evidence type="ECO:0000256" key="4">
    <source>
        <dbReference type="ARBA" id="ARBA00022989"/>
    </source>
</evidence>
<feature type="transmembrane region" description="Helical" evidence="6">
    <location>
        <begin position="88"/>
        <end position="107"/>
    </location>
</feature>
<dbReference type="InterPro" id="IPR043428">
    <property type="entry name" value="LivM-like"/>
</dbReference>